<feature type="region of interest" description="Disordered" evidence="1">
    <location>
        <begin position="143"/>
        <end position="215"/>
    </location>
</feature>
<proteinExistence type="predicted"/>
<evidence type="ECO:0000313" key="2">
    <source>
        <dbReference type="EMBL" id="KAG1811451.1"/>
    </source>
</evidence>
<reference evidence="2" key="1">
    <citation type="journal article" date="2020" name="New Phytol.">
        <title>Comparative genomics reveals dynamic genome evolution in host specialist ectomycorrhizal fungi.</title>
        <authorList>
            <person name="Lofgren L.A."/>
            <person name="Nguyen N.H."/>
            <person name="Vilgalys R."/>
            <person name="Ruytinx J."/>
            <person name="Liao H.L."/>
            <person name="Branco S."/>
            <person name="Kuo A."/>
            <person name="LaButti K."/>
            <person name="Lipzen A."/>
            <person name="Andreopoulos W."/>
            <person name="Pangilinan J."/>
            <person name="Riley R."/>
            <person name="Hundley H."/>
            <person name="Na H."/>
            <person name="Barry K."/>
            <person name="Grigoriev I.V."/>
            <person name="Stajich J.E."/>
            <person name="Kennedy P.G."/>
        </authorList>
    </citation>
    <scope>NUCLEOTIDE SEQUENCE</scope>
    <source>
        <strain evidence="2">MN1</strain>
    </source>
</reference>
<sequence length="323" mass="35234">MSTTTGMTHCDSATSTSITDALALSSTDRLTPAERKAFGKSDRKAGKVLGVTLTRNDMGQVHHDRKLSPCLSEDQENVQGDNILEDIKVTGAKRSCSRNASAATIVGPLKDLGRVLASGIGMVEKRNKGRMDAGRYKQRVVLGLMRSNKSPGKEGKEELPTGVSDNKACSLPELDESEDTEAPLRQNDQEGEDDLSIGFPRGLDVENSLATPPSPALERRVEEIRLSETTGPLDVSPFTSLCHTTNFEVSSDEESPVLSSGDSFDDMLRPAERAYLDFLIGQNEAEERPIMEMRRESRAALRSRNKILDVLGPEARQAIDEQC</sequence>
<protein>
    <submittedName>
        <fullName evidence="2">Uncharacterized protein</fullName>
    </submittedName>
</protein>
<evidence type="ECO:0000256" key="1">
    <source>
        <dbReference type="SAM" id="MobiDB-lite"/>
    </source>
</evidence>
<accession>A0A9P7E550</accession>
<organism evidence="2 3">
    <name type="scientific">Suillus subaureus</name>
    <dbReference type="NCBI Taxonomy" id="48587"/>
    <lineage>
        <taxon>Eukaryota</taxon>
        <taxon>Fungi</taxon>
        <taxon>Dikarya</taxon>
        <taxon>Basidiomycota</taxon>
        <taxon>Agaricomycotina</taxon>
        <taxon>Agaricomycetes</taxon>
        <taxon>Agaricomycetidae</taxon>
        <taxon>Boletales</taxon>
        <taxon>Suillineae</taxon>
        <taxon>Suillaceae</taxon>
        <taxon>Suillus</taxon>
    </lineage>
</organism>
<dbReference type="RefSeq" id="XP_041190050.1">
    <property type="nucleotide sequence ID" value="XM_041343374.1"/>
</dbReference>
<dbReference type="GeneID" id="64637390"/>
<comment type="caution">
    <text evidence="2">The sequence shown here is derived from an EMBL/GenBank/DDBJ whole genome shotgun (WGS) entry which is preliminary data.</text>
</comment>
<dbReference type="OrthoDB" id="2652256at2759"/>
<evidence type="ECO:0000313" key="3">
    <source>
        <dbReference type="Proteomes" id="UP000807769"/>
    </source>
</evidence>
<name>A0A9P7E550_9AGAM</name>
<keyword evidence="3" id="KW-1185">Reference proteome</keyword>
<gene>
    <name evidence="2" type="ORF">BJ212DRAFT_511374</name>
</gene>
<dbReference type="Proteomes" id="UP000807769">
    <property type="component" value="Unassembled WGS sequence"/>
</dbReference>
<dbReference type="EMBL" id="JABBWG010000029">
    <property type="protein sequence ID" value="KAG1811451.1"/>
    <property type="molecule type" value="Genomic_DNA"/>
</dbReference>
<dbReference type="AlphaFoldDB" id="A0A9P7E550"/>